<feature type="compositionally biased region" description="Basic and acidic residues" evidence="1">
    <location>
        <begin position="78"/>
        <end position="95"/>
    </location>
</feature>
<dbReference type="EMBL" id="JAVCZN010000014">
    <property type="protein sequence ID" value="MDQ1863873.1"/>
    <property type="molecule type" value="Genomic_DNA"/>
</dbReference>
<feature type="compositionally biased region" description="Polar residues" evidence="1">
    <location>
        <begin position="96"/>
        <end position="117"/>
    </location>
</feature>
<gene>
    <name evidence="2" type="ORF">Q6237_23100</name>
</gene>
<dbReference type="Proteomes" id="UP001177872">
    <property type="component" value="Unassembled WGS sequence"/>
</dbReference>
<evidence type="ECO:0000256" key="1">
    <source>
        <dbReference type="SAM" id="MobiDB-lite"/>
    </source>
</evidence>
<reference evidence="2" key="1">
    <citation type="submission" date="2023-07" db="EMBL/GenBank/DDBJ databases">
        <title>In vitro acaricidal activity of Serratia ureilytica strains isolated from Mimosa pudica nodules againts the dust mite Tyrophagus putrescentiae.</title>
        <authorList>
            <person name="Wong-Villareal A."/>
            <person name="Cerqueda-Garcia D."/>
        </authorList>
    </citation>
    <scope>NUCLEOTIDE SEQUENCE</scope>
    <source>
        <strain evidence="2">UTS2</strain>
    </source>
</reference>
<name>A0ABU0VRN8_9GAMM</name>
<accession>A0ABU0VRN8</accession>
<evidence type="ECO:0008006" key="4">
    <source>
        <dbReference type="Google" id="ProtNLM"/>
    </source>
</evidence>
<proteinExistence type="predicted"/>
<dbReference type="PROSITE" id="PS51257">
    <property type="entry name" value="PROKAR_LIPOPROTEIN"/>
    <property type="match status" value="1"/>
</dbReference>
<feature type="region of interest" description="Disordered" evidence="1">
    <location>
        <begin position="75"/>
        <end position="137"/>
    </location>
</feature>
<protein>
    <recommendedName>
        <fullName evidence="4">Lipoprotein</fullName>
    </recommendedName>
</protein>
<dbReference type="RefSeq" id="WP_262943302.1">
    <property type="nucleotide sequence ID" value="NZ_JAIQCT010000047.1"/>
</dbReference>
<comment type="caution">
    <text evidence="2">The sequence shown here is derived from an EMBL/GenBank/DDBJ whole genome shotgun (WGS) entry which is preliminary data.</text>
</comment>
<organism evidence="2 3">
    <name type="scientific">Serratia ureilytica</name>
    <dbReference type="NCBI Taxonomy" id="300181"/>
    <lineage>
        <taxon>Bacteria</taxon>
        <taxon>Pseudomonadati</taxon>
        <taxon>Pseudomonadota</taxon>
        <taxon>Gammaproteobacteria</taxon>
        <taxon>Enterobacterales</taxon>
        <taxon>Yersiniaceae</taxon>
        <taxon>Serratia</taxon>
    </lineage>
</organism>
<evidence type="ECO:0000313" key="3">
    <source>
        <dbReference type="Proteomes" id="UP001177872"/>
    </source>
</evidence>
<keyword evidence="3" id="KW-1185">Reference proteome</keyword>
<sequence>MKYNHYYFVGAEMLIMTLLLSGCVSPDEQRAINLQNDANKCAATGFKPGSEAMARCMSTAAQMRANDEEREAWIQQQRNDEWNRQQRQLEKDTDARLNSSLGTPLSSPKGSNTTIDTTPHFDKNGEPNFDTQGNYQGCHDVGCLVDDPDKE</sequence>
<evidence type="ECO:0000313" key="2">
    <source>
        <dbReference type="EMBL" id="MDQ1863873.1"/>
    </source>
</evidence>